<feature type="compositionally biased region" description="Acidic residues" evidence="1">
    <location>
        <begin position="533"/>
        <end position="552"/>
    </location>
</feature>
<proteinExistence type="predicted"/>
<accession>D1C5Y3</accession>
<name>D1C5Y3_SPHTD</name>
<dbReference type="Proteomes" id="UP000002027">
    <property type="component" value="Chromosome 1"/>
</dbReference>
<keyword evidence="2" id="KW-0812">Transmembrane</keyword>
<keyword evidence="2" id="KW-1133">Transmembrane helix</keyword>
<feature type="region of interest" description="Disordered" evidence="1">
    <location>
        <begin position="1"/>
        <end position="25"/>
    </location>
</feature>
<evidence type="ECO:0000256" key="1">
    <source>
        <dbReference type="SAM" id="MobiDB-lite"/>
    </source>
</evidence>
<feature type="compositionally biased region" description="Low complexity" evidence="1">
    <location>
        <begin position="246"/>
        <end position="268"/>
    </location>
</feature>
<gene>
    <name evidence="3" type="ordered locus">Sthe_2108</name>
</gene>
<sequence length="568" mass="59642">MSEHPFCRLTPPTSGAPEPTAHPGKARLRSRIKRLRATALSALSALCLLSMLTLPIAYGGWSQDLTIRATVQMGTWCPADPIPADVWITPRSFNPTGNGPDLKVEITLASDVSHAYSAHQIAVASITLRTSENSIGPNIATAPKYKGNGRLEVTIPHHLAEDLVEGQLAGDVTITVEGVVGGDRCTFAGSDTITYIVPPGGPKSKAAQDPGGAITGDQGIADDATDSEDGTPTPMPEPGDDEGTDTSDTPSTKPDGTDDTPTPAPTTRDGGEEPAPPTEPEPASDLDPKPQVMPTPKPTPVSSAAPRPGNREPSPAPTPVPTPKPRATPAPVPTVPPPSFSIDPPAPRSQPPRAPHQPRETREAWPLTIERITWACDGEDRVCGEVVVDRFPWLQAGSEIVLALEYQDPATGAWQPTGDTVTITLDRWQTRYDFCLTIPEKYRDATVTGALRLTLASETTTALTDQPVASDPLLCSPPEPAEDPPPSDATDLPEDDPARDPPEPAAPAEEPPPPPPPPAPPPAPVEAATGTDPDSDTDPDPVPDTPEPDPDPAPEPTPTPDDPTQDEA</sequence>
<feature type="compositionally biased region" description="Pro residues" evidence="1">
    <location>
        <begin position="503"/>
        <end position="524"/>
    </location>
</feature>
<dbReference type="STRING" id="479434.Sthe_2108"/>
<dbReference type="HOGENOM" id="CLU_479733_0_0_0"/>
<feature type="compositionally biased region" description="Pro residues" evidence="1">
    <location>
        <begin position="314"/>
        <end position="355"/>
    </location>
</feature>
<reference evidence="4" key="1">
    <citation type="submission" date="2009-11" db="EMBL/GenBank/DDBJ databases">
        <title>The complete chromosome 1 of Sphaerobacter thermophilus DSM 20745.</title>
        <authorList>
            <person name="Lucas S."/>
            <person name="Copeland A."/>
            <person name="Lapidus A."/>
            <person name="Glavina del Rio T."/>
            <person name="Dalin E."/>
            <person name="Tice H."/>
            <person name="Bruce D."/>
            <person name="Goodwin L."/>
            <person name="Pitluck S."/>
            <person name="Kyrpides N."/>
            <person name="Mavromatis K."/>
            <person name="Ivanova N."/>
            <person name="Mikhailova N."/>
            <person name="LaButti K.M."/>
            <person name="Clum A."/>
            <person name="Sun H.I."/>
            <person name="Brettin T."/>
            <person name="Detter J.C."/>
            <person name="Han C."/>
            <person name="Larimer F."/>
            <person name="Land M."/>
            <person name="Hauser L."/>
            <person name="Markowitz V."/>
            <person name="Cheng J.F."/>
            <person name="Hugenholtz P."/>
            <person name="Woyke T."/>
            <person name="Wu D."/>
            <person name="Steenblock K."/>
            <person name="Schneider S."/>
            <person name="Pukall R."/>
            <person name="Goeker M."/>
            <person name="Klenk H.P."/>
            <person name="Eisen J.A."/>
        </authorList>
    </citation>
    <scope>NUCLEOTIDE SEQUENCE [LARGE SCALE GENOMIC DNA]</scope>
    <source>
        <strain evidence="4">ATCC 49802 / DSM 20745 / S 6022</strain>
    </source>
</reference>
<dbReference type="InParanoid" id="D1C5Y3"/>
<reference evidence="3 4" key="2">
    <citation type="journal article" date="2010" name="Stand. Genomic Sci.">
        <title>Complete genome sequence of Desulfohalobium retbaense type strain (HR(100)).</title>
        <authorList>
            <person name="Spring S."/>
            <person name="Nolan M."/>
            <person name="Lapidus A."/>
            <person name="Glavina Del Rio T."/>
            <person name="Copeland A."/>
            <person name="Tice H."/>
            <person name="Cheng J.F."/>
            <person name="Lucas S."/>
            <person name="Land M."/>
            <person name="Chen F."/>
            <person name="Bruce D."/>
            <person name="Goodwin L."/>
            <person name="Pitluck S."/>
            <person name="Ivanova N."/>
            <person name="Mavromatis K."/>
            <person name="Mikhailova N."/>
            <person name="Pati A."/>
            <person name="Chen A."/>
            <person name="Palaniappan K."/>
            <person name="Hauser L."/>
            <person name="Chang Y.J."/>
            <person name="Jeffries C.D."/>
            <person name="Munk C."/>
            <person name="Kiss H."/>
            <person name="Chain P."/>
            <person name="Han C."/>
            <person name="Brettin T."/>
            <person name="Detter J.C."/>
            <person name="Schuler E."/>
            <person name="Goker M."/>
            <person name="Rohde M."/>
            <person name="Bristow J."/>
            <person name="Eisen J.A."/>
            <person name="Markowitz V."/>
            <person name="Hugenholtz P."/>
            <person name="Kyrpides N.C."/>
            <person name="Klenk H.P."/>
        </authorList>
    </citation>
    <scope>NUCLEOTIDE SEQUENCE [LARGE SCALE GENOMIC DNA]</scope>
    <source>
        <strain evidence="4">ATCC 49802 / DSM 20745 / S 6022</strain>
    </source>
</reference>
<evidence type="ECO:0000313" key="3">
    <source>
        <dbReference type="EMBL" id="ACZ39535.1"/>
    </source>
</evidence>
<dbReference type="AlphaFoldDB" id="D1C5Y3"/>
<dbReference type="KEGG" id="sti:Sthe_2108"/>
<evidence type="ECO:0000256" key="2">
    <source>
        <dbReference type="SAM" id="Phobius"/>
    </source>
</evidence>
<feature type="transmembrane region" description="Helical" evidence="2">
    <location>
        <begin position="37"/>
        <end position="61"/>
    </location>
</feature>
<keyword evidence="2" id="KW-0472">Membrane</keyword>
<dbReference type="RefSeq" id="WP_012872581.1">
    <property type="nucleotide sequence ID" value="NC_013523.1"/>
</dbReference>
<feature type="region of interest" description="Disordered" evidence="1">
    <location>
        <begin position="199"/>
        <end position="363"/>
    </location>
</feature>
<evidence type="ECO:0000313" key="4">
    <source>
        <dbReference type="Proteomes" id="UP000002027"/>
    </source>
</evidence>
<feature type="region of interest" description="Disordered" evidence="1">
    <location>
        <begin position="462"/>
        <end position="568"/>
    </location>
</feature>
<organism evidence="3 4">
    <name type="scientific">Sphaerobacter thermophilus (strain ATCC 49802 / DSM 20745 / KCCM 41009 / NCIMB 13125 / S 6022)</name>
    <dbReference type="NCBI Taxonomy" id="479434"/>
    <lineage>
        <taxon>Bacteria</taxon>
        <taxon>Pseudomonadati</taxon>
        <taxon>Thermomicrobiota</taxon>
        <taxon>Thermomicrobia</taxon>
        <taxon>Sphaerobacterales</taxon>
        <taxon>Sphaerobacterineae</taxon>
        <taxon>Sphaerobacteraceae</taxon>
        <taxon>Sphaerobacter</taxon>
    </lineage>
</organism>
<keyword evidence="4" id="KW-1185">Reference proteome</keyword>
<protein>
    <submittedName>
        <fullName evidence="3">Uncharacterized protein</fullName>
    </submittedName>
</protein>
<feature type="compositionally biased region" description="Pro residues" evidence="1">
    <location>
        <begin position="475"/>
        <end position="487"/>
    </location>
</feature>
<dbReference type="EMBL" id="CP001823">
    <property type="protein sequence ID" value="ACZ39535.1"/>
    <property type="molecule type" value="Genomic_DNA"/>
</dbReference>